<dbReference type="InterPro" id="IPR001611">
    <property type="entry name" value="Leu-rich_rpt"/>
</dbReference>
<keyword evidence="3" id="KW-0812">Transmembrane</keyword>
<feature type="transmembrane region" description="Helical" evidence="3">
    <location>
        <begin position="539"/>
        <end position="562"/>
    </location>
</feature>
<keyword evidence="3" id="KW-0472">Membrane</keyword>
<dbReference type="SUPFAM" id="SSF52047">
    <property type="entry name" value="RNI-like"/>
    <property type="match status" value="1"/>
</dbReference>
<dbReference type="PANTHER" id="PTHR48004">
    <property type="entry name" value="OS01G0149700 PROTEIN"/>
    <property type="match status" value="1"/>
</dbReference>
<evidence type="ECO:0000313" key="4">
    <source>
        <dbReference type="EMBL" id="KIZ05033.1"/>
    </source>
</evidence>
<dbReference type="Pfam" id="PF00560">
    <property type="entry name" value="LRR_1"/>
    <property type="match status" value="3"/>
</dbReference>
<dbReference type="InterPro" id="IPR032675">
    <property type="entry name" value="LRR_dom_sf"/>
</dbReference>
<dbReference type="KEGG" id="mng:MNEG_2920"/>
<evidence type="ECO:0000313" key="5">
    <source>
        <dbReference type="Proteomes" id="UP000054498"/>
    </source>
</evidence>
<dbReference type="Gene3D" id="3.80.10.10">
    <property type="entry name" value="Ribonuclease Inhibitor"/>
    <property type="match status" value="2"/>
</dbReference>
<feature type="region of interest" description="Disordered" evidence="2">
    <location>
        <begin position="627"/>
        <end position="647"/>
    </location>
</feature>
<protein>
    <submittedName>
        <fullName evidence="4">Uncharacterized protein</fullName>
    </submittedName>
</protein>
<name>A0A0D2K3I3_9CHLO</name>
<keyword evidence="3" id="KW-1133">Transmembrane helix</keyword>
<organism evidence="4 5">
    <name type="scientific">Monoraphidium neglectum</name>
    <dbReference type="NCBI Taxonomy" id="145388"/>
    <lineage>
        <taxon>Eukaryota</taxon>
        <taxon>Viridiplantae</taxon>
        <taxon>Chlorophyta</taxon>
        <taxon>core chlorophytes</taxon>
        <taxon>Chlorophyceae</taxon>
        <taxon>CS clade</taxon>
        <taxon>Sphaeropleales</taxon>
        <taxon>Selenastraceae</taxon>
        <taxon>Monoraphidium</taxon>
    </lineage>
</organism>
<gene>
    <name evidence="4" type="ORF">MNEG_2920</name>
</gene>
<dbReference type="Proteomes" id="UP000054498">
    <property type="component" value="Unassembled WGS sequence"/>
</dbReference>
<evidence type="ECO:0000256" key="1">
    <source>
        <dbReference type="ARBA" id="ARBA00004430"/>
    </source>
</evidence>
<dbReference type="InterPro" id="IPR052941">
    <property type="entry name" value="StomDev_PlantInt_Reg"/>
</dbReference>
<proteinExistence type="predicted"/>
<comment type="subcellular location">
    <subcellularLocation>
        <location evidence="1">Cytoplasm</location>
        <location evidence="1">Cytoskeleton</location>
        <location evidence="1">Cilium axoneme</location>
    </subcellularLocation>
</comment>
<dbReference type="EMBL" id="KK100567">
    <property type="protein sequence ID" value="KIZ05033.1"/>
    <property type="molecule type" value="Genomic_DNA"/>
</dbReference>
<evidence type="ECO:0000256" key="2">
    <source>
        <dbReference type="SAM" id="MobiDB-lite"/>
    </source>
</evidence>
<dbReference type="GeneID" id="25735798"/>
<dbReference type="AlphaFoldDB" id="A0A0D2K3I3"/>
<accession>A0A0D2K3I3</accession>
<feature type="region of interest" description="Disordered" evidence="2">
    <location>
        <begin position="503"/>
        <end position="533"/>
    </location>
</feature>
<dbReference type="PANTHER" id="PTHR48004:SF59">
    <property type="entry name" value="LEUCINE-RICH REPEAT-CONTAINING N-TERMINAL PLANT-TYPE DOMAIN-CONTAINING PROTEIN"/>
    <property type="match status" value="1"/>
</dbReference>
<evidence type="ECO:0000256" key="3">
    <source>
        <dbReference type="SAM" id="Phobius"/>
    </source>
</evidence>
<reference evidence="4 5" key="1">
    <citation type="journal article" date="2013" name="BMC Genomics">
        <title>Reconstruction of the lipid metabolism for the microalga Monoraphidium neglectum from its genome sequence reveals characteristics suitable for biofuel production.</title>
        <authorList>
            <person name="Bogen C."/>
            <person name="Al-Dilaimi A."/>
            <person name="Albersmeier A."/>
            <person name="Wichmann J."/>
            <person name="Grundmann M."/>
            <person name="Rupp O."/>
            <person name="Lauersen K.J."/>
            <person name="Blifernez-Klassen O."/>
            <person name="Kalinowski J."/>
            <person name="Goesmann A."/>
            <person name="Mussgnug J.H."/>
            <person name="Kruse O."/>
        </authorList>
    </citation>
    <scope>NUCLEOTIDE SEQUENCE [LARGE SCALE GENOMIC DNA]</scope>
    <source>
        <strain evidence="4 5">SAG 48.87</strain>
    </source>
</reference>
<dbReference type="GO" id="GO:0005930">
    <property type="term" value="C:axoneme"/>
    <property type="evidence" value="ECO:0007669"/>
    <property type="project" value="UniProtKB-SubCell"/>
</dbReference>
<keyword evidence="5" id="KW-1185">Reference proteome</keyword>
<sequence length="647" mass="67014">MPPITCNRAGRLLQLALPGAGLNCGDKGLPASFAKLTELQILDVAYNEIGGTTAAMGTIIGQLPKLKRAYLRHANLTGPLNCALVENPALQTLSVTGNIGIAGPIPACLLGDATLEELYLSETGLTGPLPNSVLKGSPLRVIFAVGSGTEQGTVLDGSIPPSLSNAENLVFLDLAKNKFSGSVPLLPDSLRFLDISRNALSALPPALPAALRIFDASSNALLGGIPGIGQSLVRLVLDNNRLSGPMPPFVATAAAAGGRHRRLLQDELSPSDPPRLRLASFSNNRLTGSVPAEWATVPKNLQYLMAASNGLSGTLPKTWELQDLSWLDASSNQISGPLPPSLGAQPSLIHVDLSNNQLTGDIKPFAAELADGSQRLAYLNLSSNLLTGPLPQELGDNNILDLVSIAMLGALPVKRVLDISNNSFSGGTFPLWLLEALPRETADCNGCDITVKVNGPNEVLACPTKEEALPYTQLLEEEVKLLMKYNFECTAGNGSSIPLLQALDGASPGSKERRADPSGTEWTEGSARSAKGGGMRPGAIAGLVIGVLAGLAVLGAATLFVMRQTKNWRDGYTKESLNGAGGTGRAANGRAAYGGGQGRGGGSGAAAGGRRVGGGWGTRVAAREANGDAFGVMPAPPTNVSRRDSQH</sequence>
<dbReference type="RefSeq" id="XP_013904052.1">
    <property type="nucleotide sequence ID" value="XM_014048598.1"/>
</dbReference>
<dbReference type="OrthoDB" id="676979at2759"/>
<dbReference type="STRING" id="145388.A0A0D2K3I3"/>